<protein>
    <submittedName>
        <fullName evidence="9">Uncharacterized protein</fullName>
    </submittedName>
</protein>
<dbReference type="Gene3D" id="1.20.1270.10">
    <property type="match status" value="1"/>
</dbReference>
<dbReference type="InterPro" id="IPR029048">
    <property type="entry name" value="HSP70_C_sf"/>
</dbReference>
<evidence type="ECO:0000256" key="2">
    <source>
        <dbReference type="ARBA" id="ARBA00022741"/>
    </source>
</evidence>
<feature type="chain" id="PRO_5036293127" evidence="8">
    <location>
        <begin position="23"/>
        <end position="666"/>
    </location>
</feature>
<dbReference type="SUPFAM" id="SSF100920">
    <property type="entry name" value="Heat shock protein 70kD (HSP70), peptide-binding domain"/>
    <property type="match status" value="1"/>
</dbReference>
<dbReference type="STRING" id="37360.A0A0G4IKJ2"/>
<keyword evidence="10" id="KW-0496">Mitochondrion</keyword>
<geneLocation type="mitochondrion" evidence="10"/>
<dbReference type="Gene3D" id="2.60.34.10">
    <property type="entry name" value="Substrate Binding Domain Of DNAk, Chain A, domain 1"/>
    <property type="match status" value="1"/>
</dbReference>
<dbReference type="InterPro" id="IPR042050">
    <property type="entry name" value="BIP_NBD"/>
</dbReference>
<accession>A0A0G4IKJ2</accession>
<feature type="compositionally biased region" description="Acidic residues" evidence="7">
    <location>
        <begin position="654"/>
        <end position="666"/>
    </location>
</feature>
<feature type="signal peptide" evidence="8">
    <location>
        <begin position="1"/>
        <end position="22"/>
    </location>
</feature>
<dbReference type="FunFam" id="3.30.420.40:FF:000135">
    <property type="entry name" value="Heat shock cognate 71 kDa protein"/>
    <property type="match status" value="1"/>
</dbReference>
<keyword evidence="8" id="KW-0732">Signal</keyword>
<dbReference type="FunFam" id="2.60.34.10:FF:000002">
    <property type="entry name" value="Heat shock 70 kDa"/>
    <property type="match status" value="1"/>
</dbReference>
<reference evidence="9 11" key="1">
    <citation type="submission" date="2015-02" db="EMBL/GenBank/DDBJ databases">
        <authorList>
            <person name="Chooi Y.-H."/>
        </authorList>
    </citation>
    <scope>NUCLEOTIDE SEQUENCE [LARGE SCALE GENOMIC DNA]</scope>
    <source>
        <strain evidence="9">E3</strain>
    </source>
</reference>
<dbReference type="EMBL" id="OVEO01000014">
    <property type="protein sequence ID" value="SPR00473.1"/>
    <property type="molecule type" value="Genomic_DNA"/>
</dbReference>
<dbReference type="InterPro" id="IPR013126">
    <property type="entry name" value="Hsp_70_fam"/>
</dbReference>
<dbReference type="PROSITE" id="PS00329">
    <property type="entry name" value="HSP70_2"/>
    <property type="match status" value="1"/>
</dbReference>
<proteinExistence type="inferred from homology"/>
<dbReference type="OrthoDB" id="2401965at2759"/>
<feature type="region of interest" description="Disordered" evidence="7">
    <location>
        <begin position="640"/>
        <end position="666"/>
    </location>
</feature>
<dbReference type="AlphaFoldDB" id="A0A0G4IKJ2"/>
<dbReference type="Proteomes" id="UP000039324">
    <property type="component" value="Unassembled WGS sequence"/>
</dbReference>
<name>A0A0G4IKJ2_PLABS</name>
<dbReference type="PANTHER" id="PTHR19375">
    <property type="entry name" value="HEAT SHOCK PROTEIN 70KDA"/>
    <property type="match status" value="1"/>
</dbReference>
<evidence type="ECO:0000256" key="7">
    <source>
        <dbReference type="SAM" id="MobiDB-lite"/>
    </source>
</evidence>
<evidence type="ECO:0000256" key="8">
    <source>
        <dbReference type="SAM" id="SignalP"/>
    </source>
</evidence>
<dbReference type="Gene3D" id="3.30.420.40">
    <property type="match status" value="2"/>
</dbReference>
<evidence type="ECO:0000256" key="1">
    <source>
        <dbReference type="ARBA" id="ARBA00007381"/>
    </source>
</evidence>
<keyword evidence="2 5" id="KW-0547">Nucleotide-binding</keyword>
<dbReference type="PRINTS" id="PR00301">
    <property type="entry name" value="HEATSHOCK70"/>
</dbReference>
<dbReference type="FunFam" id="3.30.420.40:FF:000020">
    <property type="entry name" value="Chaperone protein HscA homolog"/>
    <property type="match status" value="1"/>
</dbReference>
<organism evidence="9 11">
    <name type="scientific">Plasmodiophora brassicae</name>
    <name type="common">Clubroot disease agent</name>
    <dbReference type="NCBI Taxonomy" id="37360"/>
    <lineage>
        <taxon>Eukaryota</taxon>
        <taxon>Sar</taxon>
        <taxon>Rhizaria</taxon>
        <taxon>Endomyxa</taxon>
        <taxon>Phytomyxea</taxon>
        <taxon>Plasmodiophorida</taxon>
        <taxon>Plasmodiophoridae</taxon>
        <taxon>Plasmodiophora</taxon>
    </lineage>
</organism>
<evidence type="ECO:0000256" key="6">
    <source>
        <dbReference type="SAM" id="Coils"/>
    </source>
</evidence>
<reference evidence="10 12" key="2">
    <citation type="submission" date="2018-03" db="EMBL/GenBank/DDBJ databases">
        <authorList>
            <person name="Fogelqvist J."/>
        </authorList>
    </citation>
    <scope>NUCLEOTIDE SEQUENCE [LARGE SCALE GENOMIC DNA]</scope>
</reference>
<dbReference type="CDD" id="cd10241">
    <property type="entry name" value="ASKHA_NBD_HSP70_BiP"/>
    <property type="match status" value="1"/>
</dbReference>
<evidence type="ECO:0000256" key="4">
    <source>
        <dbReference type="ARBA" id="ARBA00022840"/>
    </source>
</evidence>
<evidence type="ECO:0000313" key="11">
    <source>
        <dbReference type="Proteomes" id="UP000039324"/>
    </source>
</evidence>
<dbReference type="FunFam" id="3.30.30.30:FF:000001">
    <property type="entry name" value="heat shock 70 kDa protein-like"/>
    <property type="match status" value="1"/>
</dbReference>
<dbReference type="InterPro" id="IPR043129">
    <property type="entry name" value="ATPase_NBD"/>
</dbReference>
<dbReference type="FunFam" id="3.30.420.40:FF:000026">
    <property type="entry name" value="Heat shock protein 70"/>
    <property type="match status" value="1"/>
</dbReference>
<gene>
    <name evidence="9" type="ORF">PBRA_004331</name>
    <name evidence="10" type="ORF">PLBR_LOCUS7688</name>
</gene>
<comment type="similarity">
    <text evidence="1 5">Belongs to the heat shock protein 70 family.</text>
</comment>
<dbReference type="PROSITE" id="PS01036">
    <property type="entry name" value="HSP70_3"/>
    <property type="match status" value="1"/>
</dbReference>
<dbReference type="GO" id="GO:0005524">
    <property type="term" value="F:ATP binding"/>
    <property type="evidence" value="ECO:0007669"/>
    <property type="project" value="UniProtKB-KW"/>
</dbReference>
<feature type="coiled-coil region" evidence="6">
    <location>
        <begin position="283"/>
        <end position="310"/>
    </location>
</feature>
<dbReference type="GO" id="GO:0140662">
    <property type="term" value="F:ATP-dependent protein folding chaperone"/>
    <property type="evidence" value="ECO:0007669"/>
    <property type="project" value="InterPro"/>
</dbReference>
<dbReference type="Pfam" id="PF00012">
    <property type="entry name" value="HSP70"/>
    <property type="match status" value="1"/>
</dbReference>
<dbReference type="InterPro" id="IPR018181">
    <property type="entry name" value="Heat_shock_70_CS"/>
</dbReference>
<keyword evidence="11" id="KW-1185">Reference proteome</keyword>
<dbReference type="InterPro" id="IPR029047">
    <property type="entry name" value="HSP70_peptide-bd_sf"/>
</dbReference>
<dbReference type="SUPFAM" id="SSF53067">
    <property type="entry name" value="Actin-like ATPase domain"/>
    <property type="match status" value="2"/>
</dbReference>
<dbReference type="FunFam" id="3.90.640.10:FF:000002">
    <property type="entry name" value="Heat shock 70 kDa"/>
    <property type="match status" value="1"/>
</dbReference>
<keyword evidence="6" id="KW-0175">Coiled coil</keyword>
<dbReference type="SUPFAM" id="SSF100934">
    <property type="entry name" value="Heat shock protein 70kD (HSP70), C-terminal subdomain"/>
    <property type="match status" value="1"/>
</dbReference>
<sequence length="666" mass="72965">MARRLRVAFLLLALCASAAVWAKDAEDEGEKEDVGTVIGIDLGTTYSCVGVFKNGRVEIVANDQGNRITPSYVAFTDTERLIGDAAKNQAPLNPSNTVFDVKRLIGRNFKDKDVQADMKLWPFEIINKNGRPYIGVVANGKKKEFAPEEISAMVLTKMKETAEAYLGHEVKSAVITVPAYFNDAQRQATKDAGKIAGLNVLRIINEPTAAAIAYGLDQKGKEKNILVYDLGGGTFDVSLLTIDDGVFEVVATNGDTHLGGEDFDHRVMDHLMKVFKKKHGKDIKTDKRAIAKLRRAVENAKRTLSNAHQTKIEVESLHDGIDFSEPLTRAKFEELNDDLFKRTLKPVEKVLKDAKLKKSQVDEIVLVGGSTRIPKIQKLVQDFFNGKEPNRGINPDEAVAYGAAVQAGILGGDSTSKDILLLDVAPLSLGIETVGGVMTKIVERNTVIPTKKTQTFSTYQDNQPAVMIQVFQGERAMTKDNIELGKFELKGIPPAPRGVPQIEVTFEVDANSILSVSAADKGTGNSEQITITADKGQLSKEDIEEMLRTAEQFADQDKAAKDRIDAKNALEGYAYNMRAQIKDKEKLGKHISSEDADTINKAIDEALQWMGDHVDADKDDIKEQQDALESVVNPIVTKLYEKMGGAPGGAPRSDDDDDEVPDHDDL</sequence>
<evidence type="ECO:0000256" key="3">
    <source>
        <dbReference type="ARBA" id="ARBA00022824"/>
    </source>
</evidence>
<dbReference type="Gene3D" id="3.90.640.10">
    <property type="entry name" value="Actin, Chain A, domain 4"/>
    <property type="match status" value="1"/>
</dbReference>
<dbReference type="Proteomes" id="UP000290189">
    <property type="component" value="Unassembled WGS sequence"/>
</dbReference>
<dbReference type="NCBIfam" id="NF001413">
    <property type="entry name" value="PRK00290.1"/>
    <property type="match status" value="1"/>
</dbReference>
<dbReference type="PROSITE" id="PS00297">
    <property type="entry name" value="HSP70_1"/>
    <property type="match status" value="1"/>
</dbReference>
<evidence type="ECO:0000313" key="10">
    <source>
        <dbReference type="EMBL" id="SPR00473.1"/>
    </source>
</evidence>
<evidence type="ECO:0000313" key="12">
    <source>
        <dbReference type="Proteomes" id="UP000290189"/>
    </source>
</evidence>
<keyword evidence="3" id="KW-0256">Endoplasmic reticulum</keyword>
<dbReference type="EMBL" id="CDSF01000024">
    <property type="protein sequence ID" value="CEO95605.1"/>
    <property type="molecule type" value="Genomic_DNA"/>
</dbReference>
<evidence type="ECO:0000313" key="9">
    <source>
        <dbReference type="EMBL" id="CEO95605.1"/>
    </source>
</evidence>
<dbReference type="OMA" id="VQRDIKH"/>
<keyword evidence="4 5" id="KW-0067">ATP-binding</keyword>
<evidence type="ECO:0000256" key="5">
    <source>
        <dbReference type="RuleBase" id="RU003322"/>
    </source>
</evidence>